<dbReference type="AlphaFoldDB" id="A0A0R3VYW4"/>
<protein>
    <submittedName>
        <fullName evidence="1 3">Uncharacterized protein</fullName>
    </submittedName>
</protein>
<evidence type="ECO:0000313" key="3">
    <source>
        <dbReference type="WBParaSite" id="TASK_0000260801-mRNA-1"/>
    </source>
</evidence>
<dbReference type="WBParaSite" id="TASK_0000260801-mRNA-1">
    <property type="protein sequence ID" value="TASK_0000260801-mRNA-1"/>
    <property type="gene ID" value="TASK_0000260801"/>
</dbReference>
<name>A0A0R3VYW4_TAEAS</name>
<gene>
    <name evidence="1" type="ORF">TASK_LOCUS2608</name>
</gene>
<reference evidence="1 2" key="2">
    <citation type="submission" date="2018-11" db="EMBL/GenBank/DDBJ databases">
        <authorList>
            <consortium name="Pathogen Informatics"/>
        </authorList>
    </citation>
    <scope>NUCLEOTIDE SEQUENCE [LARGE SCALE GENOMIC DNA]</scope>
</reference>
<keyword evidence="2" id="KW-1185">Reference proteome</keyword>
<sequence>MDSSLTPGGQLVQTDGTYLLRQSADELVKWTPIWKRFVYNQKWLVNDTKNWRVDRAATVAVPRVGRSLNSLF</sequence>
<evidence type="ECO:0000313" key="2">
    <source>
        <dbReference type="Proteomes" id="UP000282613"/>
    </source>
</evidence>
<proteinExistence type="predicted"/>
<accession>A0A0R3VYW4</accession>
<reference evidence="3" key="1">
    <citation type="submission" date="2017-02" db="UniProtKB">
        <authorList>
            <consortium name="WormBaseParasite"/>
        </authorList>
    </citation>
    <scope>IDENTIFICATION</scope>
</reference>
<dbReference type="Proteomes" id="UP000282613">
    <property type="component" value="Unassembled WGS sequence"/>
</dbReference>
<evidence type="ECO:0000313" key="1">
    <source>
        <dbReference type="EMBL" id="VDK25639.1"/>
    </source>
</evidence>
<dbReference type="EMBL" id="UYRS01002193">
    <property type="protein sequence ID" value="VDK25639.1"/>
    <property type="molecule type" value="Genomic_DNA"/>
</dbReference>
<organism evidence="3">
    <name type="scientific">Taenia asiatica</name>
    <name type="common">Asian tapeworm</name>
    <dbReference type="NCBI Taxonomy" id="60517"/>
    <lineage>
        <taxon>Eukaryota</taxon>
        <taxon>Metazoa</taxon>
        <taxon>Spiralia</taxon>
        <taxon>Lophotrochozoa</taxon>
        <taxon>Platyhelminthes</taxon>
        <taxon>Cestoda</taxon>
        <taxon>Eucestoda</taxon>
        <taxon>Cyclophyllidea</taxon>
        <taxon>Taeniidae</taxon>
        <taxon>Taenia</taxon>
    </lineage>
</organism>